<evidence type="ECO:0000256" key="1">
    <source>
        <dbReference type="ARBA" id="ARBA00004651"/>
    </source>
</evidence>
<dbReference type="GO" id="GO:0005886">
    <property type="term" value="C:plasma membrane"/>
    <property type="evidence" value="ECO:0007669"/>
    <property type="project" value="UniProtKB-SubCell"/>
</dbReference>
<dbReference type="SUPFAM" id="SSF82689">
    <property type="entry name" value="Mechanosensitive channel protein MscS (YggB), C-terminal domain"/>
    <property type="match status" value="1"/>
</dbReference>
<comment type="subcellular location">
    <subcellularLocation>
        <location evidence="1">Cell membrane</location>
        <topology evidence="1">Multi-pass membrane protein</topology>
    </subcellularLocation>
</comment>
<evidence type="ECO:0000256" key="5">
    <source>
        <dbReference type="ARBA" id="ARBA00022989"/>
    </source>
</evidence>
<dbReference type="GO" id="GO:0008381">
    <property type="term" value="F:mechanosensitive monoatomic ion channel activity"/>
    <property type="evidence" value="ECO:0007669"/>
    <property type="project" value="InterPro"/>
</dbReference>
<dbReference type="Pfam" id="PF00924">
    <property type="entry name" value="MS_channel_2nd"/>
    <property type="match status" value="1"/>
</dbReference>
<sequence>MDFNIDINAVTEWLLTNGTRVAAIIIGALIAIWVIRILVGKFKTKIGDPDRVNIERAKRTETLARIVETTFRVVILLAALLMVLKQVGIEIAPLLAGAGIVGLAVGFGAQSLVKDVIGGFFILLENHMNVGDIVSIAGSAGVVESINLRVTVLRDLEGRVHIVPNGEISVVTNMSKEYSQALVEIGVAYKEDVDEVIAVLEDIAEGMRNDGEFKNFILDPLEVLGLDSFGDSAVNIKVRLRTLPAKQWAVAREFR</sequence>
<dbReference type="InterPro" id="IPR011014">
    <property type="entry name" value="MscS_channel_TM-2"/>
</dbReference>
<dbReference type="InterPro" id="IPR049278">
    <property type="entry name" value="MS_channel_C"/>
</dbReference>
<dbReference type="Gene3D" id="2.30.30.60">
    <property type="match status" value="1"/>
</dbReference>
<feature type="transmembrane region" description="Helical" evidence="7">
    <location>
        <begin position="63"/>
        <end position="85"/>
    </location>
</feature>
<evidence type="ECO:0000259" key="9">
    <source>
        <dbReference type="Pfam" id="PF21082"/>
    </source>
</evidence>
<keyword evidence="3" id="KW-1003">Cell membrane</keyword>
<name>A0A7V2AW95_UNCEI</name>
<evidence type="ECO:0000256" key="2">
    <source>
        <dbReference type="ARBA" id="ARBA00008017"/>
    </source>
</evidence>
<dbReference type="InterPro" id="IPR011066">
    <property type="entry name" value="MscS_channel_C_sf"/>
</dbReference>
<dbReference type="Pfam" id="PF21088">
    <property type="entry name" value="MS_channel_1st"/>
    <property type="match status" value="1"/>
</dbReference>
<organism evidence="11">
    <name type="scientific">Eiseniibacteriota bacterium</name>
    <dbReference type="NCBI Taxonomy" id="2212470"/>
    <lineage>
        <taxon>Bacteria</taxon>
        <taxon>Candidatus Eiseniibacteriota</taxon>
    </lineage>
</organism>
<dbReference type="InterPro" id="IPR010920">
    <property type="entry name" value="LSM_dom_sf"/>
</dbReference>
<comment type="similarity">
    <text evidence="2">Belongs to the MscS (TC 1.A.23) family.</text>
</comment>
<comment type="caution">
    <text evidence="11">The sequence shown here is derived from an EMBL/GenBank/DDBJ whole genome shotgun (WGS) entry which is preliminary data.</text>
</comment>
<evidence type="ECO:0000256" key="3">
    <source>
        <dbReference type="ARBA" id="ARBA00022475"/>
    </source>
</evidence>
<keyword evidence="4 7" id="KW-0812">Transmembrane</keyword>
<protein>
    <submittedName>
        <fullName evidence="11">Mechanosensitive ion channel family protein</fullName>
    </submittedName>
</protein>
<evidence type="ECO:0000259" key="8">
    <source>
        <dbReference type="Pfam" id="PF00924"/>
    </source>
</evidence>
<dbReference type="InterPro" id="IPR023408">
    <property type="entry name" value="MscS_beta-dom_sf"/>
</dbReference>
<evidence type="ECO:0000256" key="7">
    <source>
        <dbReference type="SAM" id="Phobius"/>
    </source>
</evidence>
<reference evidence="11" key="1">
    <citation type="journal article" date="2020" name="mSystems">
        <title>Genome- and Community-Level Interaction Insights into Carbon Utilization and Element Cycling Functions of Hydrothermarchaeota in Hydrothermal Sediment.</title>
        <authorList>
            <person name="Zhou Z."/>
            <person name="Liu Y."/>
            <person name="Xu W."/>
            <person name="Pan J."/>
            <person name="Luo Z.H."/>
            <person name="Li M."/>
        </authorList>
    </citation>
    <scope>NUCLEOTIDE SEQUENCE [LARGE SCALE GENOMIC DNA]</scope>
    <source>
        <strain evidence="11">SpSt-1233</strain>
    </source>
</reference>
<evidence type="ECO:0000259" key="10">
    <source>
        <dbReference type="Pfam" id="PF21088"/>
    </source>
</evidence>
<evidence type="ECO:0000313" key="11">
    <source>
        <dbReference type="EMBL" id="HER44425.1"/>
    </source>
</evidence>
<dbReference type="EMBL" id="DSEC01000592">
    <property type="protein sequence ID" value="HER44425.1"/>
    <property type="molecule type" value="Genomic_DNA"/>
</dbReference>
<feature type="transmembrane region" description="Helical" evidence="7">
    <location>
        <begin position="91"/>
        <end position="113"/>
    </location>
</feature>
<dbReference type="FunFam" id="2.30.30.60:FF:000001">
    <property type="entry name" value="MscS Mechanosensitive ion channel"/>
    <property type="match status" value="1"/>
</dbReference>
<dbReference type="Gene3D" id="1.10.287.1260">
    <property type="match status" value="1"/>
</dbReference>
<proteinExistence type="inferred from homology"/>
<dbReference type="SUPFAM" id="SSF50182">
    <property type="entry name" value="Sm-like ribonucleoproteins"/>
    <property type="match status" value="1"/>
</dbReference>
<keyword evidence="6 7" id="KW-0472">Membrane</keyword>
<dbReference type="InterPro" id="IPR049142">
    <property type="entry name" value="MS_channel_1st"/>
</dbReference>
<dbReference type="PANTHER" id="PTHR30460:SF0">
    <property type="entry name" value="MODERATE CONDUCTANCE MECHANOSENSITIVE CHANNEL YBIO"/>
    <property type="match status" value="1"/>
</dbReference>
<feature type="domain" description="Mechanosensitive ion channel transmembrane helices 2/3" evidence="10">
    <location>
        <begin position="70"/>
        <end position="110"/>
    </location>
</feature>
<feature type="transmembrane region" description="Helical" evidence="7">
    <location>
        <begin position="20"/>
        <end position="42"/>
    </location>
</feature>
<dbReference type="Pfam" id="PF21082">
    <property type="entry name" value="MS_channel_3rd"/>
    <property type="match status" value="1"/>
</dbReference>
<evidence type="ECO:0000256" key="4">
    <source>
        <dbReference type="ARBA" id="ARBA00022692"/>
    </source>
</evidence>
<dbReference type="PANTHER" id="PTHR30460">
    <property type="entry name" value="MODERATE CONDUCTANCE MECHANOSENSITIVE CHANNEL YBIO"/>
    <property type="match status" value="1"/>
</dbReference>
<dbReference type="InterPro" id="IPR006685">
    <property type="entry name" value="MscS_channel_2nd"/>
</dbReference>
<dbReference type="InterPro" id="IPR045276">
    <property type="entry name" value="YbiO_bact"/>
</dbReference>
<feature type="domain" description="Mechanosensitive ion channel MscS" evidence="8">
    <location>
        <begin position="112"/>
        <end position="176"/>
    </location>
</feature>
<dbReference type="Proteomes" id="UP000886069">
    <property type="component" value="Unassembled WGS sequence"/>
</dbReference>
<dbReference type="AlphaFoldDB" id="A0A7V2AW95"/>
<accession>A0A7V2AW95</accession>
<gene>
    <name evidence="11" type="ORF">ENO08_08200</name>
</gene>
<keyword evidence="5 7" id="KW-1133">Transmembrane helix</keyword>
<dbReference type="Gene3D" id="3.30.70.100">
    <property type="match status" value="1"/>
</dbReference>
<evidence type="ECO:0000256" key="6">
    <source>
        <dbReference type="ARBA" id="ARBA00023136"/>
    </source>
</evidence>
<dbReference type="SUPFAM" id="SSF82861">
    <property type="entry name" value="Mechanosensitive channel protein MscS (YggB), transmembrane region"/>
    <property type="match status" value="1"/>
</dbReference>
<feature type="non-terminal residue" evidence="11">
    <location>
        <position position="255"/>
    </location>
</feature>
<feature type="domain" description="Mechanosensitive ion channel MscS C-terminal" evidence="9">
    <location>
        <begin position="183"/>
        <end position="255"/>
    </location>
</feature>